<dbReference type="AlphaFoldDB" id="A0A9P7G717"/>
<evidence type="ECO:0000256" key="1">
    <source>
        <dbReference type="SAM" id="MobiDB-lite"/>
    </source>
</evidence>
<protein>
    <submittedName>
        <fullName evidence="2">Uncharacterized protein</fullName>
    </submittedName>
</protein>
<feature type="region of interest" description="Disordered" evidence="1">
    <location>
        <begin position="166"/>
        <end position="224"/>
    </location>
</feature>
<organism evidence="2 3">
    <name type="scientific">Asterophora parasitica</name>
    <dbReference type="NCBI Taxonomy" id="117018"/>
    <lineage>
        <taxon>Eukaryota</taxon>
        <taxon>Fungi</taxon>
        <taxon>Dikarya</taxon>
        <taxon>Basidiomycota</taxon>
        <taxon>Agaricomycotina</taxon>
        <taxon>Agaricomycetes</taxon>
        <taxon>Agaricomycetidae</taxon>
        <taxon>Agaricales</taxon>
        <taxon>Tricholomatineae</taxon>
        <taxon>Lyophyllaceae</taxon>
        <taxon>Asterophora</taxon>
    </lineage>
</organism>
<reference evidence="2" key="2">
    <citation type="submission" date="2021-10" db="EMBL/GenBank/DDBJ databases">
        <title>Phylogenomics reveals ancestral predisposition of the termite-cultivated fungus Termitomyces towards a domesticated lifestyle.</title>
        <authorList>
            <person name="Auxier B."/>
            <person name="Grum-Grzhimaylo A."/>
            <person name="Cardenas M.E."/>
            <person name="Lodge J.D."/>
            <person name="Laessoe T."/>
            <person name="Pedersen O."/>
            <person name="Smith M.E."/>
            <person name="Kuyper T.W."/>
            <person name="Franco-Molano E.A."/>
            <person name="Baroni T.J."/>
            <person name="Aanen D.K."/>
        </authorList>
    </citation>
    <scope>NUCLEOTIDE SEQUENCE</scope>
    <source>
        <strain evidence="2">AP01</strain>
        <tissue evidence="2">Mycelium</tissue>
    </source>
</reference>
<comment type="caution">
    <text evidence="2">The sequence shown here is derived from an EMBL/GenBank/DDBJ whole genome shotgun (WGS) entry which is preliminary data.</text>
</comment>
<dbReference type="Proteomes" id="UP000775547">
    <property type="component" value="Unassembled WGS sequence"/>
</dbReference>
<proteinExistence type="predicted"/>
<feature type="region of interest" description="Disordered" evidence="1">
    <location>
        <begin position="295"/>
        <end position="355"/>
    </location>
</feature>
<accession>A0A9P7G717</accession>
<dbReference type="InterPro" id="IPR037647">
    <property type="entry name" value="HIRIP3"/>
</dbReference>
<dbReference type="GO" id="GO:0005634">
    <property type="term" value="C:nucleus"/>
    <property type="evidence" value="ECO:0007669"/>
    <property type="project" value="TreeGrafter"/>
</dbReference>
<evidence type="ECO:0000313" key="3">
    <source>
        <dbReference type="Proteomes" id="UP000775547"/>
    </source>
</evidence>
<dbReference type="OrthoDB" id="552755at2759"/>
<reference evidence="2" key="1">
    <citation type="submission" date="2020-07" db="EMBL/GenBank/DDBJ databases">
        <authorList>
            <person name="Nieuwenhuis M."/>
            <person name="Van De Peppel L.J.J."/>
        </authorList>
    </citation>
    <scope>NUCLEOTIDE SEQUENCE</scope>
    <source>
        <strain evidence="2">AP01</strain>
        <tissue evidence="2">Mycelium</tissue>
    </source>
</reference>
<gene>
    <name evidence="2" type="ORF">DXG03_007218</name>
</gene>
<feature type="compositionally biased region" description="Basic residues" evidence="1">
    <location>
        <begin position="133"/>
        <end position="148"/>
    </location>
</feature>
<name>A0A9P7G717_9AGAR</name>
<feature type="region of interest" description="Disordered" evidence="1">
    <location>
        <begin position="76"/>
        <end position="148"/>
    </location>
</feature>
<dbReference type="PANTHER" id="PTHR15410:SF2">
    <property type="entry name" value="HIRA-INTERACTING PROTEIN 3"/>
    <property type="match status" value="1"/>
</dbReference>
<sequence>MDIPDLLKLEKTAKEVLRHAKRDGTMSKLTAHIVREKVEEIHGLETGALAQTQYKRSLNAIIERETDRIAEHLSEAEHDASEGEAGESSRKFTKAQPKATKRRSESGKVFKSAEFIENSDLEDFPILTDAKPSSKKSSPKKSSLKKNVPKPKEVLYLALYIYPDRHVKNAQANPRPPKRQKVVQSDNENDHETSAPAPAKQEVAKDKDLAKKASTDPADKDEETIKRLKSFVNACGVRKVWSKVFQDCSTSQQIKKLKEMLAELGMSGRMSLDKAKKIRAKRELAQELEDVQSFEKSALVRGSRSRRASASHPTGEEYEDRASEQEEEEEIKPRKRKRNAMQSINAFLGDQSDDE</sequence>
<feature type="compositionally biased region" description="Basic and acidic residues" evidence="1">
    <location>
        <begin position="202"/>
        <end position="224"/>
    </location>
</feature>
<keyword evidence="3" id="KW-1185">Reference proteome</keyword>
<evidence type="ECO:0000313" key="2">
    <source>
        <dbReference type="EMBL" id="KAG5645039.1"/>
    </source>
</evidence>
<dbReference type="PANTHER" id="PTHR15410">
    <property type="entry name" value="HIRA-INTERACTING PROTEIN 3"/>
    <property type="match status" value="1"/>
</dbReference>
<dbReference type="EMBL" id="JABCKV010000051">
    <property type="protein sequence ID" value="KAG5645039.1"/>
    <property type="molecule type" value="Genomic_DNA"/>
</dbReference>